<dbReference type="InterPro" id="IPR003018">
    <property type="entry name" value="GAF"/>
</dbReference>
<dbReference type="Gene3D" id="2.10.70.100">
    <property type="match status" value="1"/>
</dbReference>
<dbReference type="EC" id="2.7.13.3" evidence="2"/>
<dbReference type="Pfam" id="PF13185">
    <property type="entry name" value="GAF_2"/>
    <property type="match status" value="2"/>
</dbReference>
<name>A0ABY6BFA6_9GAMM</name>
<reference evidence="11" key="1">
    <citation type="submission" date="2022-09" db="EMBL/GenBank/DDBJ databases">
        <title>Tahibacter sp. nov., isolated from a fresh water.</title>
        <authorList>
            <person name="Baek J.H."/>
            <person name="Lee J.K."/>
            <person name="Kim J.M."/>
            <person name="Jeon C.O."/>
        </authorList>
    </citation>
    <scope>NUCLEOTIDE SEQUENCE</scope>
    <source>
        <strain evidence="11">W38</strain>
    </source>
</reference>
<dbReference type="PRINTS" id="PR00344">
    <property type="entry name" value="BCTRLSENSOR"/>
</dbReference>
<feature type="domain" description="Response regulatory" evidence="8">
    <location>
        <begin position="983"/>
        <end position="1099"/>
    </location>
</feature>
<evidence type="ECO:0000256" key="2">
    <source>
        <dbReference type="ARBA" id="ARBA00012438"/>
    </source>
</evidence>
<dbReference type="InterPro" id="IPR029016">
    <property type="entry name" value="GAF-like_dom_sf"/>
</dbReference>
<proteinExistence type="predicted"/>
<dbReference type="InterPro" id="IPR036890">
    <property type="entry name" value="HATPase_C_sf"/>
</dbReference>
<dbReference type="PROSITE" id="PS50113">
    <property type="entry name" value="PAC"/>
    <property type="match status" value="2"/>
</dbReference>
<dbReference type="InterPro" id="IPR003594">
    <property type="entry name" value="HATPase_dom"/>
</dbReference>
<dbReference type="InterPro" id="IPR004358">
    <property type="entry name" value="Sig_transdc_His_kin-like_C"/>
</dbReference>
<dbReference type="Gene3D" id="3.30.450.40">
    <property type="match status" value="2"/>
</dbReference>
<feature type="modified residue" description="4-aspartylphosphate" evidence="6">
    <location>
        <position position="1032"/>
    </location>
</feature>
<dbReference type="RefSeq" id="WP_261695241.1">
    <property type="nucleotide sequence ID" value="NZ_CP104694.1"/>
</dbReference>
<keyword evidence="12" id="KW-1185">Reference proteome</keyword>
<dbReference type="CDD" id="cd00130">
    <property type="entry name" value="PAS"/>
    <property type="match status" value="2"/>
</dbReference>
<dbReference type="InterPro" id="IPR036097">
    <property type="entry name" value="HisK_dim/P_sf"/>
</dbReference>
<dbReference type="SUPFAM" id="SSF55781">
    <property type="entry name" value="GAF domain-like"/>
    <property type="match status" value="2"/>
</dbReference>
<evidence type="ECO:0000313" key="11">
    <source>
        <dbReference type="EMBL" id="UXI68281.1"/>
    </source>
</evidence>
<dbReference type="InterPro" id="IPR013655">
    <property type="entry name" value="PAS_fold_3"/>
</dbReference>
<dbReference type="CDD" id="cd16922">
    <property type="entry name" value="HATPase_EvgS-ArcB-TorS-like"/>
    <property type="match status" value="1"/>
</dbReference>
<organism evidence="11 12">
    <name type="scientific">Tahibacter amnicola</name>
    <dbReference type="NCBI Taxonomy" id="2976241"/>
    <lineage>
        <taxon>Bacteria</taxon>
        <taxon>Pseudomonadati</taxon>
        <taxon>Pseudomonadota</taxon>
        <taxon>Gammaproteobacteria</taxon>
        <taxon>Lysobacterales</taxon>
        <taxon>Rhodanobacteraceae</taxon>
        <taxon>Tahibacter</taxon>
    </lineage>
</organism>
<evidence type="ECO:0000256" key="3">
    <source>
        <dbReference type="ARBA" id="ARBA00022553"/>
    </source>
</evidence>
<dbReference type="InterPro" id="IPR001789">
    <property type="entry name" value="Sig_transdc_resp-reg_receiver"/>
</dbReference>
<dbReference type="Pfam" id="PF08448">
    <property type="entry name" value="PAS_4"/>
    <property type="match status" value="2"/>
</dbReference>
<protein>
    <recommendedName>
        <fullName evidence="2">histidine kinase</fullName>
        <ecNumber evidence="2">2.7.13.3</ecNumber>
    </recommendedName>
</protein>
<dbReference type="Gene3D" id="3.40.50.2300">
    <property type="match status" value="1"/>
</dbReference>
<dbReference type="Proteomes" id="UP001064632">
    <property type="component" value="Chromosome"/>
</dbReference>
<evidence type="ECO:0000313" key="12">
    <source>
        <dbReference type="Proteomes" id="UP001064632"/>
    </source>
</evidence>
<feature type="domain" description="PAC" evidence="10">
    <location>
        <begin position="379"/>
        <end position="434"/>
    </location>
</feature>
<evidence type="ECO:0000256" key="6">
    <source>
        <dbReference type="PROSITE-ProRule" id="PRU00169"/>
    </source>
</evidence>
<feature type="domain" description="PAS" evidence="9">
    <location>
        <begin position="442"/>
        <end position="513"/>
    </location>
</feature>
<dbReference type="InterPro" id="IPR011006">
    <property type="entry name" value="CheY-like_superfamily"/>
</dbReference>
<dbReference type="SMART" id="SM00065">
    <property type="entry name" value="GAF"/>
    <property type="match status" value="2"/>
</dbReference>
<feature type="domain" description="PAS" evidence="9">
    <location>
        <begin position="4"/>
        <end position="74"/>
    </location>
</feature>
<dbReference type="Gene3D" id="1.10.287.130">
    <property type="match status" value="1"/>
</dbReference>
<dbReference type="InterPro" id="IPR000014">
    <property type="entry name" value="PAS"/>
</dbReference>
<evidence type="ECO:0000259" key="7">
    <source>
        <dbReference type="PROSITE" id="PS50109"/>
    </source>
</evidence>
<dbReference type="CDD" id="cd00082">
    <property type="entry name" value="HisKA"/>
    <property type="match status" value="1"/>
</dbReference>
<dbReference type="EMBL" id="CP104694">
    <property type="protein sequence ID" value="UXI68281.1"/>
    <property type="molecule type" value="Genomic_DNA"/>
</dbReference>
<dbReference type="SMART" id="SM00387">
    <property type="entry name" value="HATPase_c"/>
    <property type="match status" value="1"/>
</dbReference>
<dbReference type="PANTHER" id="PTHR43547:SF2">
    <property type="entry name" value="HYBRID SIGNAL TRANSDUCTION HISTIDINE KINASE C"/>
    <property type="match status" value="1"/>
</dbReference>
<dbReference type="InterPro" id="IPR035965">
    <property type="entry name" value="PAS-like_dom_sf"/>
</dbReference>
<accession>A0ABY6BFA6</accession>
<dbReference type="InterPro" id="IPR005467">
    <property type="entry name" value="His_kinase_dom"/>
</dbReference>
<dbReference type="Pfam" id="PF00072">
    <property type="entry name" value="Response_reg"/>
    <property type="match status" value="1"/>
</dbReference>
<evidence type="ECO:0000259" key="8">
    <source>
        <dbReference type="PROSITE" id="PS50110"/>
    </source>
</evidence>
<gene>
    <name evidence="11" type="ORF">N4264_01135</name>
</gene>
<sequence length="1105" mass="120996">MAPDDARIRAFFAQELFGVFELDDQGRYRSSNACWASLAGLPEHTLRGRPLWQFVPADDVAALQEALGRAAAAPVTHNCRIVYSGGGLRGVRMTLSPVAGGGLIGIALPTSATAPDGSRPIPTGHALATELLAMERLHAITTRLSGGTDLEAILGDILDAVLDLHGTQSGALQLLDSVRGSLQLAVQRGLSESFVAQLDGVPVVESTLSGRAICTGQRAVLQENEALLPFEVAAPVAELADIRSAQCTPILTHGGRMLGVLTTYCTDEHCFGEQELRLTDLYAHQAAELIERNQAQAELRASQDRLRLALDVSRVGSWRYDPLTDEGEWDYRMREIWGCTITAAGANMREALGRIHPQDRESVHRAVQDALDPAGDGAYSIDYRICLPDGSQRWISANGRASFEGEGQDRHAVLLNGTALDITDQKRVEGVLERLMQDSERSRRLYETILSNTPDLVYVFDLKHCFIYANDALLQLWGKSWDEAAGKTFLELGYPEWHAAMHDREIDLVIRTRQPVRGEVPFTGTQGLRIYDYIFTPVLGNEGEVEAIAGTTRDVTERKQAEESIRTQAERQRLLWVAAASLLTNDDPELMMRELFARIAPHFSLDTYFNYIVDETDHVLRLESCVGVPDQFLSQCRQLAFGEAMCGHVALTRNPVVARFVQQSEDPRQALLKTLGIRSYACSPMLADNRLLGTLSFASRTRDVLDEDDVKFLRIVTRYVTVAYERSRLVRKLREADRKKDEFIALLAHELRNPLAPLRNGLEIMRLAATDADAVARARSMMDRQLAHMVRLIDDLLDVSRISLNKMELRRTSVLLADVVASAVDTARPSIEAAGHQLEIDLPRDTVVLDADFTRLAQVIGNLLSNSAKYTPANGNILLSAQVLPTEVVIRVIDNGIGIPADSMHTIFDMFSQIDRSVERSTGGLGIGLALVKGLVEMHGGSVHAHSDGPGLGSTFTVQLPLGLRGSTGETVTTDAAAAPARRILVVDDNRDSAASMATMLSLLGNEVHTAHDGLEAVEMAQTLRPDIILMDVGMPELDGHEATRRIRAQDWGGSIQIIALTGWGQAEDHARSEQAGCDGHLVKPVSLVDLQRVLHARRAGAPVS</sequence>
<evidence type="ECO:0000259" key="9">
    <source>
        <dbReference type="PROSITE" id="PS50112"/>
    </source>
</evidence>
<keyword evidence="3 6" id="KW-0597">Phosphoprotein</keyword>
<dbReference type="SMART" id="SM00091">
    <property type="entry name" value="PAS"/>
    <property type="match status" value="3"/>
</dbReference>
<feature type="domain" description="Histidine kinase" evidence="7">
    <location>
        <begin position="746"/>
        <end position="964"/>
    </location>
</feature>
<dbReference type="PROSITE" id="PS50110">
    <property type="entry name" value="RESPONSE_REGULATORY"/>
    <property type="match status" value="1"/>
</dbReference>
<keyword evidence="5" id="KW-0418">Kinase</keyword>
<evidence type="ECO:0000256" key="4">
    <source>
        <dbReference type="ARBA" id="ARBA00022679"/>
    </source>
</evidence>
<dbReference type="NCBIfam" id="TIGR00229">
    <property type="entry name" value="sensory_box"/>
    <property type="match status" value="1"/>
</dbReference>
<evidence type="ECO:0000256" key="5">
    <source>
        <dbReference type="ARBA" id="ARBA00022777"/>
    </source>
</evidence>
<comment type="catalytic activity">
    <reaction evidence="1">
        <text>ATP + protein L-histidine = ADP + protein N-phospho-L-histidine.</text>
        <dbReference type="EC" id="2.7.13.3"/>
    </reaction>
</comment>
<dbReference type="SUPFAM" id="SSF55785">
    <property type="entry name" value="PYP-like sensor domain (PAS domain)"/>
    <property type="match status" value="3"/>
</dbReference>
<feature type="domain" description="PAC" evidence="10">
    <location>
        <begin position="516"/>
        <end position="567"/>
    </location>
</feature>
<dbReference type="CDD" id="cd17580">
    <property type="entry name" value="REC_2_DhkD-like"/>
    <property type="match status" value="1"/>
</dbReference>
<dbReference type="PANTHER" id="PTHR43547">
    <property type="entry name" value="TWO-COMPONENT HISTIDINE KINASE"/>
    <property type="match status" value="1"/>
</dbReference>
<dbReference type="Pfam" id="PF00512">
    <property type="entry name" value="HisKA"/>
    <property type="match status" value="1"/>
</dbReference>
<dbReference type="Pfam" id="PF08447">
    <property type="entry name" value="PAS_3"/>
    <property type="match status" value="1"/>
</dbReference>
<dbReference type="SUPFAM" id="SSF55874">
    <property type="entry name" value="ATPase domain of HSP90 chaperone/DNA topoisomerase II/histidine kinase"/>
    <property type="match status" value="1"/>
</dbReference>
<dbReference type="InterPro" id="IPR013656">
    <property type="entry name" value="PAS_4"/>
</dbReference>
<dbReference type="Pfam" id="PF02518">
    <property type="entry name" value="HATPase_c"/>
    <property type="match status" value="1"/>
</dbReference>
<dbReference type="Gene3D" id="3.30.450.20">
    <property type="entry name" value="PAS domain"/>
    <property type="match status" value="3"/>
</dbReference>
<evidence type="ECO:0000259" key="10">
    <source>
        <dbReference type="PROSITE" id="PS50113"/>
    </source>
</evidence>
<dbReference type="SUPFAM" id="SSF47384">
    <property type="entry name" value="Homodimeric domain of signal transducing histidine kinase"/>
    <property type="match status" value="1"/>
</dbReference>
<dbReference type="SUPFAM" id="SSF52172">
    <property type="entry name" value="CheY-like"/>
    <property type="match status" value="1"/>
</dbReference>
<keyword evidence="4" id="KW-0808">Transferase</keyword>
<dbReference type="SMART" id="SM00388">
    <property type="entry name" value="HisKA"/>
    <property type="match status" value="1"/>
</dbReference>
<dbReference type="InterPro" id="IPR003661">
    <property type="entry name" value="HisK_dim/P_dom"/>
</dbReference>
<dbReference type="SMART" id="SM00448">
    <property type="entry name" value="REC"/>
    <property type="match status" value="1"/>
</dbReference>
<dbReference type="InterPro" id="IPR000700">
    <property type="entry name" value="PAS-assoc_C"/>
</dbReference>
<evidence type="ECO:0000256" key="1">
    <source>
        <dbReference type="ARBA" id="ARBA00000085"/>
    </source>
</evidence>
<dbReference type="PROSITE" id="PS50112">
    <property type="entry name" value="PAS"/>
    <property type="match status" value="2"/>
</dbReference>
<dbReference type="Gene3D" id="3.30.565.10">
    <property type="entry name" value="Histidine kinase-like ATPase, C-terminal domain"/>
    <property type="match status" value="1"/>
</dbReference>
<dbReference type="PROSITE" id="PS50109">
    <property type="entry name" value="HIS_KIN"/>
    <property type="match status" value="1"/>
</dbReference>